<dbReference type="RefSeq" id="WP_115753494.1">
    <property type="nucleotide sequence ID" value="NZ_LARY01000002.1"/>
</dbReference>
<dbReference type="InterPro" id="IPR001296">
    <property type="entry name" value="Glyco_trans_1"/>
</dbReference>
<dbReference type="Pfam" id="PF13439">
    <property type="entry name" value="Glyco_transf_4"/>
    <property type="match status" value="1"/>
</dbReference>
<accession>A0A3D8TR14</accession>
<feature type="domain" description="Glycosyl transferase family 1" evidence="4">
    <location>
        <begin position="165"/>
        <end position="320"/>
    </location>
</feature>
<evidence type="ECO:0000313" key="6">
    <source>
        <dbReference type="EMBL" id="RDX01240.1"/>
    </source>
</evidence>
<dbReference type="CDD" id="cd03801">
    <property type="entry name" value="GT4_PimA-like"/>
    <property type="match status" value="1"/>
</dbReference>
<sequence>MKVIVVGPDSEAKGGIATVIRNFETYFNYNDVEMTFLTTWQEGSKWLRLKQAWRSFRELRREIKKQKTIIHLHVAQDGSFYRKAILLLASYKKATVIMHMHASQFDVFYKKQNNWMKKWIRSIFNKANSIVVLSEEWREFYEQLTETPITIIANAVPIPEVDLYQKNAKKIVTFGRIGHRKGSFDILQVAKQIYTKHPDYQFVLYGDGEIEKTQHEIERMNLSNVTLGGWITDSEKMEVLRESIIHLLPSYHEGLPMAILETMASGIPNIASRVGGIPQVITEQNGRLVDAGDISLITEALEELLNDAEKRKLLSQNARETIFERFSIEAYMQQWHDHYQNLERVRL</sequence>
<gene>
    <name evidence="6" type="ORF">UR08_09940</name>
</gene>
<dbReference type="AlphaFoldDB" id="A0A3D8TR14"/>
<evidence type="ECO:0000256" key="2">
    <source>
        <dbReference type="ARBA" id="ARBA00022676"/>
    </source>
</evidence>
<feature type="domain" description="Glycosyltransferase subfamily 4-like N-terminal" evidence="5">
    <location>
        <begin position="48"/>
        <end position="157"/>
    </location>
</feature>
<name>A0A3D8TR14_9LIST</name>
<evidence type="ECO:0000313" key="7">
    <source>
        <dbReference type="Proteomes" id="UP000257055"/>
    </source>
</evidence>
<dbReference type="GO" id="GO:0016757">
    <property type="term" value="F:glycosyltransferase activity"/>
    <property type="evidence" value="ECO:0007669"/>
    <property type="project" value="UniProtKB-KW"/>
</dbReference>
<comment type="similarity">
    <text evidence="1">Belongs to the glycosyltransferase group 1 family. Glycosyltransferase 4 subfamily.</text>
</comment>
<proteinExistence type="inferred from homology"/>
<organism evidence="6 7">
    <name type="scientific">Listeria kieliensis</name>
    <dbReference type="NCBI Taxonomy" id="1621700"/>
    <lineage>
        <taxon>Bacteria</taxon>
        <taxon>Bacillati</taxon>
        <taxon>Bacillota</taxon>
        <taxon>Bacilli</taxon>
        <taxon>Bacillales</taxon>
        <taxon>Listeriaceae</taxon>
        <taxon>Listeria</taxon>
    </lineage>
</organism>
<keyword evidence="2" id="KW-0328">Glycosyltransferase</keyword>
<evidence type="ECO:0000259" key="4">
    <source>
        <dbReference type="Pfam" id="PF00534"/>
    </source>
</evidence>
<evidence type="ECO:0000259" key="5">
    <source>
        <dbReference type="Pfam" id="PF13439"/>
    </source>
</evidence>
<dbReference type="PANTHER" id="PTHR12526:SF640">
    <property type="entry name" value="COLANIC ACID BIOSYNTHESIS GLYCOSYLTRANSFERASE WCAL-RELATED"/>
    <property type="match status" value="1"/>
</dbReference>
<keyword evidence="3 6" id="KW-0808">Transferase</keyword>
<dbReference type="Gene3D" id="3.40.50.2000">
    <property type="entry name" value="Glycogen Phosphorylase B"/>
    <property type="match status" value="2"/>
</dbReference>
<protein>
    <submittedName>
        <fullName evidence="6">Glycosyl transferase</fullName>
    </submittedName>
</protein>
<dbReference type="EMBL" id="LARY01000002">
    <property type="protein sequence ID" value="RDX01240.1"/>
    <property type="molecule type" value="Genomic_DNA"/>
</dbReference>
<dbReference type="Proteomes" id="UP000257055">
    <property type="component" value="Unassembled WGS sequence"/>
</dbReference>
<dbReference type="PANTHER" id="PTHR12526">
    <property type="entry name" value="GLYCOSYLTRANSFERASE"/>
    <property type="match status" value="1"/>
</dbReference>
<dbReference type="InterPro" id="IPR028098">
    <property type="entry name" value="Glyco_trans_4-like_N"/>
</dbReference>
<dbReference type="SUPFAM" id="SSF53756">
    <property type="entry name" value="UDP-Glycosyltransferase/glycogen phosphorylase"/>
    <property type="match status" value="1"/>
</dbReference>
<evidence type="ECO:0000256" key="1">
    <source>
        <dbReference type="ARBA" id="ARBA00009481"/>
    </source>
</evidence>
<dbReference type="Pfam" id="PF00534">
    <property type="entry name" value="Glycos_transf_1"/>
    <property type="match status" value="1"/>
</dbReference>
<reference evidence="7" key="1">
    <citation type="submission" date="2015-04" db="EMBL/GenBank/DDBJ databases">
        <authorList>
            <person name="Schardt J."/>
            <person name="Mueller-Herbst S."/>
            <person name="Scherer S."/>
            <person name="Huptas C."/>
        </authorList>
    </citation>
    <scope>NUCLEOTIDE SEQUENCE [LARGE SCALE GENOMIC DNA]</scope>
    <source>
        <strain evidence="7">Kiel-L1</strain>
    </source>
</reference>
<keyword evidence="7" id="KW-1185">Reference proteome</keyword>
<evidence type="ECO:0000256" key="3">
    <source>
        <dbReference type="ARBA" id="ARBA00022679"/>
    </source>
</evidence>
<comment type="caution">
    <text evidence="6">The sequence shown here is derived from an EMBL/GenBank/DDBJ whole genome shotgun (WGS) entry which is preliminary data.</text>
</comment>